<gene>
    <name evidence="1" type="ORF">MBELCI_2472</name>
</gene>
<name>U2Z4U3_9RHOB</name>
<dbReference type="AlphaFoldDB" id="U2Z4U3"/>
<proteinExistence type="predicted"/>
<keyword evidence="2" id="KW-1185">Reference proteome</keyword>
<dbReference type="Proteomes" id="UP000016566">
    <property type="component" value="Unassembled WGS sequence"/>
</dbReference>
<sequence>MAFWLSATGAPAEVVRRGLSVMAVLRRWLRGAIWPGGTRRQNRFFWPLP</sequence>
<evidence type="ECO:0000313" key="1">
    <source>
        <dbReference type="EMBL" id="GAD56420.1"/>
    </source>
</evidence>
<reference evidence="1" key="1">
    <citation type="journal article" date="2013" name="Genome Announc.">
        <title>Draft Genome Sequence of Loktanella cinnabarina LL-001T, Isolated from Deep-Sea Floor Sediment.</title>
        <authorList>
            <person name="Nishi S."/>
            <person name="Tsubouchi T."/>
            <person name="Takaki Y."/>
            <person name="Koyanagi R."/>
            <person name="Satoh N."/>
            <person name="Maruyama T."/>
            <person name="Hatada Y."/>
        </authorList>
    </citation>
    <scope>NUCLEOTIDE SEQUENCE [LARGE SCALE GENOMIC DNA]</scope>
    <source>
        <strain evidence="1">LL-001</strain>
    </source>
</reference>
<dbReference type="EMBL" id="BATB01000036">
    <property type="protein sequence ID" value="GAD56420.1"/>
    <property type="molecule type" value="Genomic_DNA"/>
</dbReference>
<accession>U2Z4U3</accession>
<organism evidence="1 2">
    <name type="scientific">Limimaricola cinnabarinus LL-001</name>
    <dbReference type="NCBI Taxonomy" id="1337093"/>
    <lineage>
        <taxon>Bacteria</taxon>
        <taxon>Pseudomonadati</taxon>
        <taxon>Pseudomonadota</taxon>
        <taxon>Alphaproteobacteria</taxon>
        <taxon>Rhodobacterales</taxon>
        <taxon>Paracoccaceae</taxon>
        <taxon>Limimaricola</taxon>
    </lineage>
</organism>
<evidence type="ECO:0000313" key="2">
    <source>
        <dbReference type="Proteomes" id="UP000016566"/>
    </source>
</evidence>
<comment type="caution">
    <text evidence="1">The sequence shown here is derived from an EMBL/GenBank/DDBJ whole genome shotgun (WGS) entry which is preliminary data.</text>
</comment>
<dbReference type="STRING" id="1337093.MBELCI_2472"/>
<protein>
    <submittedName>
        <fullName evidence="1">Uncharacterized protein</fullName>
    </submittedName>
</protein>